<sequence length="36" mass="3646">MDGGRTRCSHGDGSLHGSRAGQAAAADSEAMSITKR</sequence>
<dbReference type="EnsemblBacteria" id="ACO79397">
    <property type="protein sequence ID" value="ACO79397"/>
    <property type="gene ID" value="Avin_32380"/>
</dbReference>
<dbReference type="AlphaFoldDB" id="C1DP44"/>
<feature type="region of interest" description="Disordered" evidence="1">
    <location>
        <begin position="1"/>
        <end position="36"/>
    </location>
</feature>
<evidence type="ECO:0000313" key="3">
    <source>
        <dbReference type="Proteomes" id="UP000002424"/>
    </source>
</evidence>
<protein>
    <submittedName>
        <fullName evidence="2">Uncharacterized protein</fullName>
    </submittedName>
</protein>
<dbReference type="EMBL" id="CP001157">
    <property type="protein sequence ID" value="ACO79397.1"/>
    <property type="molecule type" value="Genomic_DNA"/>
</dbReference>
<dbReference type="Proteomes" id="UP000002424">
    <property type="component" value="Chromosome"/>
</dbReference>
<gene>
    <name evidence="2" type="ordered locus">Avin_32380</name>
</gene>
<evidence type="ECO:0000313" key="2">
    <source>
        <dbReference type="EMBL" id="ACO79397.1"/>
    </source>
</evidence>
<name>C1DP44_AZOVD</name>
<organism evidence="2 3">
    <name type="scientific">Azotobacter vinelandii (strain DJ / ATCC BAA-1303)</name>
    <dbReference type="NCBI Taxonomy" id="322710"/>
    <lineage>
        <taxon>Bacteria</taxon>
        <taxon>Pseudomonadati</taxon>
        <taxon>Pseudomonadota</taxon>
        <taxon>Gammaproteobacteria</taxon>
        <taxon>Pseudomonadales</taxon>
        <taxon>Pseudomonadaceae</taxon>
        <taxon>Azotobacter</taxon>
    </lineage>
</organism>
<dbReference type="KEGG" id="avn:Avin_32380"/>
<reference evidence="2 3" key="1">
    <citation type="journal article" date="2009" name="J. Bacteriol.">
        <title>Genome sequence of Azotobacter vinelandii, an obligate aerobe specialized to support diverse anaerobic metabolic processes.</title>
        <authorList>
            <person name="Setubal J.C."/>
            <person name="dos Santos P."/>
            <person name="Goldman B.S."/>
            <person name="Ertesvag H."/>
            <person name="Espin G."/>
            <person name="Rubio L.M."/>
            <person name="Valla S."/>
            <person name="Almeida N.F."/>
            <person name="Balasubramanian D."/>
            <person name="Cromes L."/>
            <person name="Curatti L."/>
            <person name="Du Z."/>
            <person name="Godsy E."/>
            <person name="Goodner B."/>
            <person name="Hellner-Burris K."/>
            <person name="Hernandez J.A."/>
            <person name="Houmiel K."/>
            <person name="Imperial J."/>
            <person name="Kennedy C."/>
            <person name="Larson T.J."/>
            <person name="Latreille P."/>
            <person name="Ligon L.S."/>
            <person name="Lu J."/>
            <person name="Maerk M."/>
            <person name="Miller N.M."/>
            <person name="Norton S."/>
            <person name="O'Carroll I.P."/>
            <person name="Paulsen I."/>
            <person name="Raulfs E.C."/>
            <person name="Roemer R."/>
            <person name="Rosser J."/>
            <person name="Segura D."/>
            <person name="Slater S."/>
            <person name="Stricklin S.L."/>
            <person name="Studholme D.J."/>
            <person name="Sun J."/>
            <person name="Viana C.J."/>
            <person name="Wallin E."/>
            <person name="Wang B."/>
            <person name="Wheeler C."/>
            <person name="Zhu H."/>
            <person name="Dean D.R."/>
            <person name="Dixon R."/>
            <person name="Wood D."/>
        </authorList>
    </citation>
    <scope>NUCLEOTIDE SEQUENCE [LARGE SCALE GENOMIC DNA]</scope>
    <source>
        <strain evidence="3">DJ / ATCC BAA-1303</strain>
    </source>
</reference>
<proteinExistence type="predicted"/>
<dbReference type="HOGENOM" id="CLU_3354288_0_0_6"/>
<evidence type="ECO:0000256" key="1">
    <source>
        <dbReference type="SAM" id="MobiDB-lite"/>
    </source>
</evidence>
<accession>C1DP44</accession>
<keyword evidence="3" id="KW-1185">Reference proteome</keyword>